<dbReference type="SUPFAM" id="SSF56425">
    <property type="entry name" value="Succinate dehydrogenase/fumarate reductase flavoprotein, catalytic domain"/>
    <property type="match status" value="1"/>
</dbReference>
<evidence type="ECO:0000313" key="6">
    <source>
        <dbReference type="EMBL" id="CAD0087162.1"/>
    </source>
</evidence>
<evidence type="ECO:0000313" key="7">
    <source>
        <dbReference type="Proteomes" id="UP000716446"/>
    </source>
</evidence>
<dbReference type="InterPro" id="IPR003953">
    <property type="entry name" value="FAD-dep_OxRdtase_2_FAD-bd"/>
</dbReference>
<evidence type="ECO:0000256" key="2">
    <source>
        <dbReference type="ARBA" id="ARBA00022630"/>
    </source>
</evidence>
<dbReference type="Proteomes" id="UP000716446">
    <property type="component" value="Unassembled WGS sequence"/>
</dbReference>
<dbReference type="InterPro" id="IPR027477">
    <property type="entry name" value="Succ_DH/fumarate_Rdtase_cat_sf"/>
</dbReference>
<dbReference type="GO" id="GO:0016491">
    <property type="term" value="F:oxidoreductase activity"/>
    <property type="evidence" value="ECO:0007669"/>
    <property type="project" value="UniProtKB-KW"/>
</dbReference>
<name>A0A9N8JLB3_9PEZI</name>
<evidence type="ECO:0000259" key="5">
    <source>
        <dbReference type="Pfam" id="PF00890"/>
    </source>
</evidence>
<keyword evidence="3" id="KW-0274">FAD</keyword>
<evidence type="ECO:0000256" key="1">
    <source>
        <dbReference type="ARBA" id="ARBA00001974"/>
    </source>
</evidence>
<dbReference type="PANTHER" id="PTHR43400">
    <property type="entry name" value="FUMARATE REDUCTASE"/>
    <property type="match status" value="1"/>
</dbReference>
<keyword evidence="7" id="KW-1185">Reference proteome</keyword>
<evidence type="ECO:0000256" key="4">
    <source>
        <dbReference type="ARBA" id="ARBA00023002"/>
    </source>
</evidence>
<dbReference type="Gene3D" id="3.50.50.60">
    <property type="entry name" value="FAD/NAD(P)-binding domain"/>
    <property type="match status" value="1"/>
</dbReference>
<sequence length="182" mass="20130">MFGRAILEQPEGLAFQVWDADAVGWLREEEYRDDIVRKTRAESLEELAGKLSEQGLKDPQEFVRTINDYNVAVRAHREEYPDAKLDPSIKDSLSTQSSRAALDLPKSNWALPVVKGPFLAVRVTSGITFSFGGLAVEPGTANVVKNDGSPIEGLFAAGEMVGGLFYTNYPGGKQKSRRRKKR</sequence>
<comment type="caution">
    <text evidence="6">The sequence shown here is derived from an EMBL/GenBank/DDBJ whole genome shotgun (WGS) entry which is preliminary data.</text>
</comment>
<accession>A0A9N8JLB3</accession>
<dbReference type="AlphaFoldDB" id="A0A9N8JLB3"/>
<dbReference type="InterPro" id="IPR050315">
    <property type="entry name" value="FAD-oxidoreductase_2"/>
</dbReference>
<feature type="domain" description="FAD-dependent oxidoreductase 2 FAD-binding" evidence="5">
    <location>
        <begin position="54"/>
        <end position="172"/>
    </location>
</feature>
<proteinExistence type="predicted"/>
<organism evidence="6 7">
    <name type="scientific">Aureobasidium vineae</name>
    <dbReference type="NCBI Taxonomy" id="2773715"/>
    <lineage>
        <taxon>Eukaryota</taxon>
        <taxon>Fungi</taxon>
        <taxon>Dikarya</taxon>
        <taxon>Ascomycota</taxon>
        <taxon>Pezizomycotina</taxon>
        <taxon>Dothideomycetes</taxon>
        <taxon>Dothideomycetidae</taxon>
        <taxon>Dothideales</taxon>
        <taxon>Saccotheciaceae</taxon>
        <taxon>Aureobasidium</taxon>
    </lineage>
</organism>
<reference evidence="6" key="1">
    <citation type="submission" date="2020-06" db="EMBL/GenBank/DDBJ databases">
        <authorList>
            <person name="Onetto C."/>
        </authorList>
    </citation>
    <scope>NUCLEOTIDE SEQUENCE</scope>
</reference>
<keyword evidence="2" id="KW-0285">Flavoprotein</keyword>
<evidence type="ECO:0000256" key="3">
    <source>
        <dbReference type="ARBA" id="ARBA00022827"/>
    </source>
</evidence>
<keyword evidence="4" id="KW-0560">Oxidoreductase</keyword>
<dbReference type="PANTHER" id="PTHR43400:SF7">
    <property type="entry name" value="FAD-DEPENDENT OXIDOREDUCTASE 2 FAD BINDING DOMAIN-CONTAINING PROTEIN"/>
    <property type="match status" value="1"/>
</dbReference>
<dbReference type="Pfam" id="PF00890">
    <property type="entry name" value="FAD_binding_2"/>
    <property type="match status" value="1"/>
</dbReference>
<comment type="cofactor">
    <cofactor evidence="1">
        <name>FAD</name>
        <dbReference type="ChEBI" id="CHEBI:57692"/>
    </cofactor>
</comment>
<dbReference type="Gene3D" id="3.90.700.10">
    <property type="entry name" value="Succinate dehydrogenase/fumarate reductase flavoprotein, catalytic domain"/>
    <property type="match status" value="1"/>
</dbReference>
<gene>
    <name evidence="6" type="ORF">AWRI4619_LOCUS4483</name>
</gene>
<dbReference type="EMBL" id="CAIJEN010000005">
    <property type="protein sequence ID" value="CAD0087162.1"/>
    <property type="molecule type" value="Genomic_DNA"/>
</dbReference>
<protein>
    <recommendedName>
        <fullName evidence="5">FAD-dependent oxidoreductase 2 FAD-binding domain-containing protein</fullName>
    </recommendedName>
</protein>
<dbReference type="InterPro" id="IPR036188">
    <property type="entry name" value="FAD/NAD-bd_sf"/>
</dbReference>